<dbReference type="OrthoDB" id="9801077at2"/>
<dbReference type="AlphaFoldDB" id="A0A3D9G2R4"/>
<feature type="domain" description="Glycosyl hydrolases family 2 sugar binding" evidence="11">
    <location>
        <begin position="87"/>
        <end position="189"/>
    </location>
</feature>
<comment type="cofactor">
    <cofactor evidence="2">
        <name>Ca(2+)</name>
        <dbReference type="ChEBI" id="CHEBI:29108"/>
    </cofactor>
</comment>
<dbReference type="InterPro" id="IPR006101">
    <property type="entry name" value="Glyco_hydro_2"/>
</dbReference>
<dbReference type="EMBL" id="QRDQ01000007">
    <property type="protein sequence ID" value="RED26862.1"/>
    <property type="molecule type" value="Genomic_DNA"/>
</dbReference>
<dbReference type="Gene3D" id="2.60.120.260">
    <property type="entry name" value="Galactose-binding domain-like"/>
    <property type="match status" value="1"/>
</dbReference>
<dbReference type="InterPro" id="IPR006102">
    <property type="entry name" value="Ig-like_GH2"/>
</dbReference>
<organism evidence="12 13">
    <name type="scientific">Flavobacterium cutihirudinis</name>
    <dbReference type="NCBI Taxonomy" id="1265740"/>
    <lineage>
        <taxon>Bacteria</taxon>
        <taxon>Pseudomonadati</taxon>
        <taxon>Bacteroidota</taxon>
        <taxon>Flavobacteriia</taxon>
        <taxon>Flavobacteriales</taxon>
        <taxon>Flavobacteriaceae</taxon>
        <taxon>Flavobacterium</taxon>
    </lineage>
</organism>
<dbReference type="GO" id="GO:0030246">
    <property type="term" value="F:carbohydrate binding"/>
    <property type="evidence" value="ECO:0007669"/>
    <property type="project" value="InterPro"/>
</dbReference>
<evidence type="ECO:0000256" key="6">
    <source>
        <dbReference type="ARBA" id="ARBA00022801"/>
    </source>
</evidence>
<dbReference type="SUPFAM" id="SSF49785">
    <property type="entry name" value="Galactose-binding domain-like"/>
    <property type="match status" value="1"/>
</dbReference>
<evidence type="ECO:0000313" key="12">
    <source>
        <dbReference type="EMBL" id="RED26862.1"/>
    </source>
</evidence>
<dbReference type="Pfam" id="PF02837">
    <property type="entry name" value="Glyco_hydro_2_N"/>
    <property type="match status" value="1"/>
</dbReference>
<sequence>MKKIFTILIFAGTFFNVNAQQYIAEGRKALAVIPTQTTDVEKAKISLNGTWEINMSPTDEIWKTNSGQWQKIQVPGEPAMQGFTVENDKEFFYRTTITVPASAKNKTTMIRFNGVYSYARVFVNGHFVREHFGGFTAWDADISSFVEPGKPAVVHVGVTDRADDISYASGYAFHPIGGILREVQLLVVPNDYINRFYTQTDFTNDFKKATLSLNIAKSKTTGKSSIKFQLYDANQKAVLKEAQTFNLNNGEGKFSVDVLNPILWNQEKPYLYTLKAELQTAGKTQEKIEQKVGFRKVVVDGKRVLVNGDPIKLRGGCRHDMHPLLGRSTNRMYDSLDVVMAKKANLNFIRTSHYPPSQDFLEFADKYGIYVQEETAICFVNDWREGVYKKLGETQNDPAFTSRYLGQLSEMIDRDRNHASVIMWSIGNESSYGINFQKEYDFVKTIDLSRPVSWSWPATAFKENKKCFDIAVAHYPDYEGTGEENFGLVYKNMEHESLPLLSDEWAHVACYNTTLLKTDPNVKDFWGRSLDIMWANRFDVPGNLGGAIWGMTDETFHLKDKVTGYGPWGFIDVWRREKTEFWNTKKAYSPIRVLKTEFENNATDQYINVPVKNRYNHISLDQVKLKIRSNGKSYEQQLPALKPHEEGTIKVAVTDRSTPIVLEFYDAQNNLIDEEQLTWKITSPTTVEATKLKWNVKKSDKNVVLESQGLIIKLDASTGELQNADLKGEKVLTAGARVIVNKPKQPDAFKETTGIYSGKYKVKNAIINTENKSAIVVNSAGTIDDYSVKMKTTYQADGTITIEYEADNIPEYTWQIGIALPVASTFDEMKWKRNGYWSTYPADHLSANIGTAKRISDINEEYRVQPVYETSEGMYDYYLKNTIDPKKANMNGTEIFRATKENVLTFDLLSAKNEIELSSNGLQATKVDILESGEEELLIMDKWDYWSLSWGNFAGTKNSSKNVKGKAVVKLAQKN</sequence>
<protein>
    <recommendedName>
        <fullName evidence="5">beta-galactosidase</fullName>
        <ecNumber evidence="5">3.2.1.23</ecNumber>
    </recommendedName>
</protein>
<dbReference type="GO" id="GO:0009341">
    <property type="term" value="C:beta-galactosidase complex"/>
    <property type="evidence" value="ECO:0007669"/>
    <property type="project" value="InterPro"/>
</dbReference>
<dbReference type="InterPro" id="IPR008979">
    <property type="entry name" value="Galactose-bd-like_sf"/>
</dbReference>
<evidence type="ECO:0000256" key="1">
    <source>
        <dbReference type="ARBA" id="ARBA00001412"/>
    </source>
</evidence>
<dbReference type="Gene3D" id="2.60.40.10">
    <property type="entry name" value="Immunoglobulins"/>
    <property type="match status" value="1"/>
</dbReference>
<dbReference type="InterPro" id="IPR023232">
    <property type="entry name" value="Glyco_hydro_2_AS"/>
</dbReference>
<evidence type="ECO:0000256" key="5">
    <source>
        <dbReference type="ARBA" id="ARBA00012756"/>
    </source>
</evidence>
<evidence type="ECO:0000256" key="2">
    <source>
        <dbReference type="ARBA" id="ARBA00001913"/>
    </source>
</evidence>
<dbReference type="PANTHER" id="PTHR46323">
    <property type="entry name" value="BETA-GALACTOSIDASE"/>
    <property type="match status" value="1"/>
</dbReference>
<dbReference type="PROSITE" id="PS00608">
    <property type="entry name" value="GLYCOSYL_HYDROL_F2_2"/>
    <property type="match status" value="1"/>
</dbReference>
<reference evidence="12 13" key="1">
    <citation type="submission" date="2018-07" db="EMBL/GenBank/DDBJ databases">
        <title>Genomic Encyclopedia of Archaeal and Bacterial Type Strains, Phase II (KMG-II): from individual species to whole genera.</title>
        <authorList>
            <person name="Goeker M."/>
        </authorList>
    </citation>
    <scope>NUCLEOTIDE SEQUENCE [LARGE SCALE GENOMIC DNA]</scope>
    <source>
        <strain evidence="12 13">DSM 25795</strain>
    </source>
</reference>
<dbReference type="GO" id="GO:0004565">
    <property type="term" value="F:beta-galactosidase activity"/>
    <property type="evidence" value="ECO:0007669"/>
    <property type="project" value="UniProtKB-EC"/>
</dbReference>
<dbReference type="Pfam" id="PF02836">
    <property type="entry name" value="Glyco_hydro_2_C"/>
    <property type="match status" value="1"/>
</dbReference>
<dbReference type="InterPro" id="IPR050347">
    <property type="entry name" value="Bact_Beta-galactosidase"/>
</dbReference>
<dbReference type="InterPro" id="IPR017853">
    <property type="entry name" value="GH"/>
</dbReference>
<dbReference type="RefSeq" id="WP_115886936.1">
    <property type="nucleotide sequence ID" value="NZ_QRDQ01000007.1"/>
</dbReference>
<dbReference type="Gene3D" id="3.20.20.80">
    <property type="entry name" value="Glycosidases"/>
    <property type="match status" value="1"/>
</dbReference>
<evidence type="ECO:0000313" key="13">
    <source>
        <dbReference type="Proteomes" id="UP000257004"/>
    </source>
</evidence>
<gene>
    <name evidence="12" type="ORF">BD847_0788</name>
</gene>
<dbReference type="Pfam" id="PF00703">
    <property type="entry name" value="Glyco_hydro_2"/>
    <property type="match status" value="1"/>
</dbReference>
<evidence type="ECO:0000259" key="10">
    <source>
        <dbReference type="Pfam" id="PF02836"/>
    </source>
</evidence>
<dbReference type="SUPFAM" id="SSF74650">
    <property type="entry name" value="Galactose mutarotase-like"/>
    <property type="match status" value="1"/>
</dbReference>
<dbReference type="InterPro" id="IPR013783">
    <property type="entry name" value="Ig-like_fold"/>
</dbReference>
<dbReference type="InterPro" id="IPR006103">
    <property type="entry name" value="Glyco_hydro_2_cat"/>
</dbReference>
<dbReference type="PANTHER" id="PTHR46323:SF2">
    <property type="entry name" value="BETA-GALACTOSIDASE"/>
    <property type="match status" value="1"/>
</dbReference>
<comment type="catalytic activity">
    <reaction evidence="1">
        <text>Hydrolysis of terminal non-reducing beta-D-galactose residues in beta-D-galactosides.</text>
        <dbReference type="EC" id="3.2.1.23"/>
    </reaction>
</comment>
<feature type="domain" description="Glycoside hydrolase family 2 catalytic" evidence="10">
    <location>
        <begin position="298"/>
        <end position="511"/>
    </location>
</feature>
<dbReference type="Gene3D" id="2.70.98.10">
    <property type="match status" value="1"/>
</dbReference>
<accession>A0A3D9G2R4</accession>
<dbReference type="Proteomes" id="UP000257004">
    <property type="component" value="Unassembled WGS sequence"/>
</dbReference>
<evidence type="ECO:0000256" key="8">
    <source>
        <dbReference type="ARBA" id="ARBA00023295"/>
    </source>
</evidence>
<name>A0A3D9G2R4_9FLAO</name>
<comment type="similarity">
    <text evidence="3">Belongs to the glycosyl hydrolase 2 family.</text>
</comment>
<dbReference type="PRINTS" id="PR00132">
    <property type="entry name" value="GLHYDRLASE2"/>
</dbReference>
<comment type="caution">
    <text evidence="12">The sequence shown here is derived from an EMBL/GenBank/DDBJ whole genome shotgun (WGS) entry which is preliminary data.</text>
</comment>
<dbReference type="EC" id="3.2.1.23" evidence="5"/>
<keyword evidence="8" id="KW-0326">Glycosidase</keyword>
<proteinExistence type="inferred from homology"/>
<dbReference type="InterPro" id="IPR006104">
    <property type="entry name" value="Glyco_hydro_2_N"/>
</dbReference>
<dbReference type="InterPro" id="IPR014718">
    <property type="entry name" value="GH-type_carb-bd"/>
</dbReference>
<evidence type="ECO:0000256" key="7">
    <source>
        <dbReference type="ARBA" id="ARBA00022837"/>
    </source>
</evidence>
<evidence type="ECO:0000256" key="4">
    <source>
        <dbReference type="ARBA" id="ARBA00011245"/>
    </source>
</evidence>
<evidence type="ECO:0000259" key="11">
    <source>
        <dbReference type="Pfam" id="PF02837"/>
    </source>
</evidence>
<dbReference type="SUPFAM" id="SSF51445">
    <property type="entry name" value="(Trans)glycosidases"/>
    <property type="match status" value="1"/>
</dbReference>
<feature type="domain" description="Glycoside hydrolase family 2 immunoglobulin-like beta-sandwich" evidence="9">
    <location>
        <begin position="192"/>
        <end position="295"/>
    </location>
</feature>
<dbReference type="SUPFAM" id="SSF49303">
    <property type="entry name" value="beta-Galactosidase/glucuronidase domain"/>
    <property type="match status" value="1"/>
</dbReference>
<keyword evidence="13" id="KW-1185">Reference proteome</keyword>
<dbReference type="InterPro" id="IPR036156">
    <property type="entry name" value="Beta-gal/glucu_dom_sf"/>
</dbReference>
<evidence type="ECO:0000256" key="3">
    <source>
        <dbReference type="ARBA" id="ARBA00007401"/>
    </source>
</evidence>
<keyword evidence="6" id="KW-0378">Hydrolase</keyword>
<comment type="subunit">
    <text evidence="4">Monomer.</text>
</comment>
<dbReference type="InterPro" id="IPR011013">
    <property type="entry name" value="Gal_mutarotase_sf_dom"/>
</dbReference>
<dbReference type="GO" id="GO:0005990">
    <property type="term" value="P:lactose catabolic process"/>
    <property type="evidence" value="ECO:0007669"/>
    <property type="project" value="TreeGrafter"/>
</dbReference>
<keyword evidence="7" id="KW-0106">Calcium</keyword>
<evidence type="ECO:0000259" key="9">
    <source>
        <dbReference type="Pfam" id="PF00703"/>
    </source>
</evidence>